<dbReference type="GO" id="GO:0004523">
    <property type="term" value="F:RNA-DNA hybrid ribonuclease activity"/>
    <property type="evidence" value="ECO:0007669"/>
    <property type="project" value="InterPro"/>
</dbReference>
<dbReference type="Gramene" id="evm.model.01.1621">
    <property type="protein sequence ID" value="cds.evm.model.01.1621"/>
    <property type="gene ID" value="evm.TU.01.1621"/>
</dbReference>
<dbReference type="PANTHER" id="PTHR47074:SF11">
    <property type="entry name" value="REVERSE TRANSCRIPTASE-LIKE PROTEIN"/>
    <property type="match status" value="1"/>
</dbReference>
<dbReference type="EnsemblPlants" id="evm.model.01.1621">
    <property type="protein sequence ID" value="cds.evm.model.01.1621"/>
    <property type="gene ID" value="evm.TU.01.1621"/>
</dbReference>
<name>A0A803NHV6_CANSA</name>
<accession>A0A803NHV6</accession>
<reference evidence="2" key="2">
    <citation type="submission" date="2021-03" db="UniProtKB">
        <authorList>
            <consortium name="EnsemblPlants"/>
        </authorList>
    </citation>
    <scope>IDENTIFICATION</scope>
</reference>
<dbReference type="Gene3D" id="3.30.420.10">
    <property type="entry name" value="Ribonuclease H-like superfamily/Ribonuclease H"/>
    <property type="match status" value="1"/>
</dbReference>
<dbReference type="SUPFAM" id="SSF53098">
    <property type="entry name" value="Ribonuclease H-like"/>
    <property type="match status" value="1"/>
</dbReference>
<dbReference type="OMA" id="IASMAHY"/>
<proteinExistence type="predicted"/>
<dbReference type="EMBL" id="UZAU01000041">
    <property type="status" value="NOT_ANNOTATED_CDS"/>
    <property type="molecule type" value="Genomic_DNA"/>
</dbReference>
<evidence type="ECO:0000259" key="1">
    <source>
        <dbReference type="Pfam" id="PF13456"/>
    </source>
</evidence>
<reference evidence="2" key="1">
    <citation type="submission" date="2018-11" db="EMBL/GenBank/DDBJ databases">
        <authorList>
            <person name="Grassa J C."/>
        </authorList>
    </citation>
    <scope>NUCLEOTIDE SEQUENCE [LARGE SCALE GENOMIC DNA]</scope>
</reference>
<dbReference type="InterPro" id="IPR044730">
    <property type="entry name" value="RNase_H-like_dom_plant"/>
</dbReference>
<sequence length="151" mass="16932">MINVDAALFHRDNSYGFGIVARYSLGKLIEAKTCYKAGSYSAEVVEALGFKEALNWIKSTNWQNVELETDSLLTVQAIRSKQKMSSIFGLIIQDCCHLLSTLPNVKISFIKRSANRVAHAIARHSRFSSGCSIFEQTVWADLQALLYSECY</sequence>
<keyword evidence="3" id="KW-1185">Reference proteome</keyword>
<dbReference type="PANTHER" id="PTHR47074">
    <property type="entry name" value="BNAC02G40300D PROTEIN"/>
    <property type="match status" value="1"/>
</dbReference>
<protein>
    <recommendedName>
        <fullName evidence="1">RNase H type-1 domain-containing protein</fullName>
    </recommendedName>
</protein>
<evidence type="ECO:0000313" key="3">
    <source>
        <dbReference type="Proteomes" id="UP000596661"/>
    </source>
</evidence>
<dbReference type="InterPro" id="IPR012337">
    <property type="entry name" value="RNaseH-like_sf"/>
</dbReference>
<dbReference type="AlphaFoldDB" id="A0A803NHV6"/>
<dbReference type="InterPro" id="IPR036397">
    <property type="entry name" value="RNaseH_sf"/>
</dbReference>
<dbReference type="GO" id="GO:0003676">
    <property type="term" value="F:nucleic acid binding"/>
    <property type="evidence" value="ECO:0007669"/>
    <property type="project" value="InterPro"/>
</dbReference>
<dbReference type="InterPro" id="IPR002156">
    <property type="entry name" value="RNaseH_domain"/>
</dbReference>
<dbReference type="InterPro" id="IPR052929">
    <property type="entry name" value="RNase_H-like_EbsB-rel"/>
</dbReference>
<dbReference type="Proteomes" id="UP000596661">
    <property type="component" value="Chromosome 1"/>
</dbReference>
<feature type="domain" description="RNase H type-1" evidence="1">
    <location>
        <begin position="3"/>
        <end position="124"/>
    </location>
</feature>
<dbReference type="Pfam" id="PF13456">
    <property type="entry name" value="RVT_3"/>
    <property type="match status" value="1"/>
</dbReference>
<organism evidence="2 3">
    <name type="scientific">Cannabis sativa</name>
    <name type="common">Hemp</name>
    <name type="synonym">Marijuana</name>
    <dbReference type="NCBI Taxonomy" id="3483"/>
    <lineage>
        <taxon>Eukaryota</taxon>
        <taxon>Viridiplantae</taxon>
        <taxon>Streptophyta</taxon>
        <taxon>Embryophyta</taxon>
        <taxon>Tracheophyta</taxon>
        <taxon>Spermatophyta</taxon>
        <taxon>Magnoliopsida</taxon>
        <taxon>eudicotyledons</taxon>
        <taxon>Gunneridae</taxon>
        <taxon>Pentapetalae</taxon>
        <taxon>rosids</taxon>
        <taxon>fabids</taxon>
        <taxon>Rosales</taxon>
        <taxon>Cannabaceae</taxon>
        <taxon>Cannabis</taxon>
    </lineage>
</organism>
<dbReference type="CDD" id="cd06222">
    <property type="entry name" value="RNase_H_like"/>
    <property type="match status" value="1"/>
</dbReference>
<evidence type="ECO:0000313" key="2">
    <source>
        <dbReference type="EnsemblPlants" id="cds.evm.model.01.1621"/>
    </source>
</evidence>